<evidence type="ECO:0000313" key="2">
    <source>
        <dbReference type="EMBL" id="EFH86337.1"/>
    </source>
</evidence>
<protein>
    <submittedName>
        <fullName evidence="2">Uncharacterized protein</fullName>
    </submittedName>
</protein>
<name>D6TKN7_KTERA</name>
<dbReference type="EMBL" id="ADVG01000002">
    <property type="protein sequence ID" value="EFH86337.1"/>
    <property type="molecule type" value="Genomic_DNA"/>
</dbReference>
<comment type="caution">
    <text evidence="2">The sequence shown here is derived from an EMBL/GenBank/DDBJ whole genome shotgun (WGS) entry which is preliminary data.</text>
</comment>
<reference evidence="2 3" key="1">
    <citation type="journal article" date="2011" name="Stand. Genomic Sci.">
        <title>Non-contiguous finished genome sequence and contextual data of the filamentous soil bacterium Ktedonobacter racemifer type strain (SOSP1-21).</title>
        <authorList>
            <person name="Chang Y.J."/>
            <person name="Land M."/>
            <person name="Hauser L."/>
            <person name="Chertkov O."/>
            <person name="Del Rio T.G."/>
            <person name="Nolan M."/>
            <person name="Copeland A."/>
            <person name="Tice H."/>
            <person name="Cheng J.F."/>
            <person name="Lucas S."/>
            <person name="Han C."/>
            <person name="Goodwin L."/>
            <person name="Pitluck S."/>
            <person name="Ivanova N."/>
            <person name="Ovchinikova G."/>
            <person name="Pati A."/>
            <person name="Chen A."/>
            <person name="Palaniappan K."/>
            <person name="Mavromatis K."/>
            <person name="Liolios K."/>
            <person name="Brettin T."/>
            <person name="Fiebig A."/>
            <person name="Rohde M."/>
            <person name="Abt B."/>
            <person name="Goker M."/>
            <person name="Detter J.C."/>
            <person name="Woyke T."/>
            <person name="Bristow J."/>
            <person name="Eisen J.A."/>
            <person name="Markowitz V."/>
            <person name="Hugenholtz P."/>
            <person name="Kyrpides N.C."/>
            <person name="Klenk H.P."/>
            <person name="Lapidus A."/>
        </authorList>
    </citation>
    <scope>NUCLEOTIDE SEQUENCE [LARGE SCALE GENOMIC DNA]</scope>
    <source>
        <strain evidence="3">DSM 44963</strain>
    </source>
</reference>
<organism evidence="2 3">
    <name type="scientific">Ktedonobacter racemifer DSM 44963</name>
    <dbReference type="NCBI Taxonomy" id="485913"/>
    <lineage>
        <taxon>Bacteria</taxon>
        <taxon>Bacillati</taxon>
        <taxon>Chloroflexota</taxon>
        <taxon>Ktedonobacteria</taxon>
        <taxon>Ktedonobacterales</taxon>
        <taxon>Ktedonobacteraceae</taxon>
        <taxon>Ktedonobacter</taxon>
    </lineage>
</organism>
<proteinExistence type="predicted"/>
<keyword evidence="3" id="KW-1185">Reference proteome</keyword>
<evidence type="ECO:0000313" key="3">
    <source>
        <dbReference type="Proteomes" id="UP000004508"/>
    </source>
</evidence>
<dbReference type="AlphaFoldDB" id="D6TKN7"/>
<accession>D6TKN7</accession>
<feature type="region of interest" description="Disordered" evidence="1">
    <location>
        <begin position="22"/>
        <end position="86"/>
    </location>
</feature>
<evidence type="ECO:0000256" key="1">
    <source>
        <dbReference type="SAM" id="MobiDB-lite"/>
    </source>
</evidence>
<gene>
    <name evidence="2" type="ORF">Krac_7630</name>
</gene>
<sequence>MEETSAKVGSFSAAATNIQLSVGKACDPLPSSREPSVPSKRARTRVPGERLTLASSRMGISCRPSSRNEARFAGNPGEGRSNTSQTQASVFTAPGIDGAGSMHLHNLHIKRKRGGWSAWRTPSLLYMSFMHVLLLSSRNQDTQGRKGSHVFPSWPLICTNW</sequence>
<dbReference type="Proteomes" id="UP000004508">
    <property type="component" value="Unassembled WGS sequence"/>
</dbReference>
<dbReference type="InParanoid" id="D6TKN7"/>